<dbReference type="EMBL" id="SGPK01000785">
    <property type="protein sequence ID" value="THG97679.1"/>
    <property type="molecule type" value="Genomic_DNA"/>
</dbReference>
<accession>A0A4S4KLW4</accession>
<dbReference type="Pfam" id="PF00293">
    <property type="entry name" value="NUDIX"/>
    <property type="match status" value="1"/>
</dbReference>
<keyword evidence="3" id="KW-1185">Reference proteome</keyword>
<sequence>MPRSPYPTARLASVLVLLYEKEGQIRVLLTTRSKGLRSHPGQTALPGGKHDASDVDSIDTAFREANEEVGLPRNLPSIHVLCVLRPFLSQYGLIVAPVVGLLTDLAVLDTLTPCEGEVDAIFEHPLEAILDPSLTTGMALAEKGSEGWPYEEELYNMCDQQWPNGMTYRMHRFRSAASPIKGLTADILLLFFFVSPQTMVAEIAFDRGPVYERWAPGQINTFSGIAQILSEQEVVSRRISGTLSESSHASRGHLPAA</sequence>
<dbReference type="Proteomes" id="UP000308199">
    <property type="component" value="Unassembled WGS sequence"/>
</dbReference>
<dbReference type="GO" id="GO:0010945">
    <property type="term" value="F:coenzyme A diphosphatase activity"/>
    <property type="evidence" value="ECO:0007669"/>
    <property type="project" value="InterPro"/>
</dbReference>
<dbReference type="GO" id="GO:0015938">
    <property type="term" value="P:coenzyme A catabolic process"/>
    <property type="evidence" value="ECO:0007669"/>
    <property type="project" value="TreeGrafter"/>
</dbReference>
<dbReference type="Gene3D" id="3.90.79.10">
    <property type="entry name" value="Nucleoside Triphosphate Pyrophosphohydrolase"/>
    <property type="match status" value="1"/>
</dbReference>
<dbReference type="OrthoDB" id="10260614at2759"/>
<organism evidence="2 3">
    <name type="scientific">Phellinidium pouzarii</name>
    <dbReference type="NCBI Taxonomy" id="167371"/>
    <lineage>
        <taxon>Eukaryota</taxon>
        <taxon>Fungi</taxon>
        <taxon>Dikarya</taxon>
        <taxon>Basidiomycota</taxon>
        <taxon>Agaricomycotina</taxon>
        <taxon>Agaricomycetes</taxon>
        <taxon>Hymenochaetales</taxon>
        <taxon>Hymenochaetaceae</taxon>
        <taxon>Phellinidium</taxon>
    </lineage>
</organism>
<evidence type="ECO:0000259" key="1">
    <source>
        <dbReference type="PROSITE" id="PS51462"/>
    </source>
</evidence>
<gene>
    <name evidence="2" type="ORF">EW145_g7568</name>
</gene>
<dbReference type="PANTHER" id="PTHR12992">
    <property type="entry name" value="NUDIX HYDROLASE"/>
    <property type="match status" value="1"/>
</dbReference>
<dbReference type="InterPro" id="IPR015797">
    <property type="entry name" value="NUDIX_hydrolase-like_dom_sf"/>
</dbReference>
<reference evidence="2 3" key="1">
    <citation type="submission" date="2019-02" db="EMBL/GenBank/DDBJ databases">
        <title>Genome sequencing of the rare red list fungi Phellinidium pouzarii.</title>
        <authorList>
            <person name="Buettner E."/>
            <person name="Kellner H."/>
        </authorList>
    </citation>
    <scope>NUCLEOTIDE SEQUENCE [LARGE SCALE GENOMIC DNA]</scope>
    <source>
        <strain evidence="2 3">DSM 108285</strain>
    </source>
</reference>
<proteinExistence type="predicted"/>
<dbReference type="CDD" id="cd03426">
    <property type="entry name" value="NUDIX_CoAse_Nudt7"/>
    <property type="match status" value="1"/>
</dbReference>
<evidence type="ECO:0000313" key="3">
    <source>
        <dbReference type="Proteomes" id="UP000308199"/>
    </source>
</evidence>
<evidence type="ECO:0000313" key="2">
    <source>
        <dbReference type="EMBL" id="THG97679.1"/>
    </source>
</evidence>
<name>A0A4S4KLW4_9AGAM</name>
<dbReference type="AlphaFoldDB" id="A0A4S4KLW4"/>
<comment type="caution">
    <text evidence="2">The sequence shown here is derived from an EMBL/GenBank/DDBJ whole genome shotgun (WGS) entry which is preliminary data.</text>
</comment>
<dbReference type="PANTHER" id="PTHR12992:SF45">
    <property type="entry name" value="NUDIX HYDROLASE DOMAIN-CONTAINING PROTEIN"/>
    <property type="match status" value="1"/>
</dbReference>
<dbReference type="InterPro" id="IPR045121">
    <property type="entry name" value="CoAse"/>
</dbReference>
<dbReference type="SUPFAM" id="SSF55811">
    <property type="entry name" value="Nudix"/>
    <property type="match status" value="1"/>
</dbReference>
<dbReference type="InterPro" id="IPR000086">
    <property type="entry name" value="NUDIX_hydrolase_dom"/>
</dbReference>
<feature type="domain" description="Nudix hydrolase" evidence="1">
    <location>
        <begin position="9"/>
        <end position="146"/>
    </location>
</feature>
<dbReference type="PROSITE" id="PS51462">
    <property type="entry name" value="NUDIX"/>
    <property type="match status" value="1"/>
</dbReference>
<protein>
    <recommendedName>
        <fullName evidence="1">Nudix hydrolase domain-containing protein</fullName>
    </recommendedName>
</protein>